<evidence type="ECO:0000256" key="2">
    <source>
        <dbReference type="ARBA" id="ARBA00022737"/>
    </source>
</evidence>
<comment type="caution">
    <text evidence="3">The sequence shown here is derived from an EMBL/GenBank/DDBJ whole genome shotgun (WGS) entry which is preliminary data.</text>
</comment>
<dbReference type="AlphaFoldDB" id="A0A392MHJ3"/>
<proteinExistence type="predicted"/>
<reference evidence="3 4" key="1">
    <citation type="journal article" date="2018" name="Front. Plant Sci.">
        <title>Red Clover (Trifolium pratense) and Zigzag Clover (T. medium) - A Picture of Genomic Similarities and Differences.</title>
        <authorList>
            <person name="Dluhosova J."/>
            <person name="Istvanek J."/>
            <person name="Nedelnik J."/>
            <person name="Repkova J."/>
        </authorList>
    </citation>
    <scope>NUCLEOTIDE SEQUENCE [LARGE SCALE GENOMIC DNA]</scope>
    <source>
        <strain evidence="4">cv. 10/8</strain>
        <tissue evidence="3">Leaf</tissue>
    </source>
</reference>
<protein>
    <submittedName>
        <fullName evidence="3">WD repeat-containing protein 44-like</fullName>
    </submittedName>
</protein>
<feature type="non-terminal residue" evidence="3">
    <location>
        <position position="1"/>
    </location>
</feature>
<dbReference type="EMBL" id="LXQA010011267">
    <property type="protein sequence ID" value="MCH86957.1"/>
    <property type="molecule type" value="Genomic_DNA"/>
</dbReference>
<dbReference type="PANTHER" id="PTHR14221">
    <property type="entry name" value="WD REPEAT DOMAIN 44"/>
    <property type="match status" value="1"/>
</dbReference>
<sequence>NLGSFHFTPWIGYKYRFLSLPMSGSQMSGSFTSNGKHIISVGEDSRVYIWNFNDSGNYFSKQRKTESSCEYFRSKGVTVAIPWSGMTAETGCTLTDFSNYSSIKQRQCVRESERFSFGSWFSIDGSCRGSMTWPEEKLPSWDSPLSEDEFDDEELCLKNLWDDNGVPETWGLSVVAAGLDGTIKTFHNFGFPVRL</sequence>
<organism evidence="3 4">
    <name type="scientific">Trifolium medium</name>
    <dbReference type="NCBI Taxonomy" id="97028"/>
    <lineage>
        <taxon>Eukaryota</taxon>
        <taxon>Viridiplantae</taxon>
        <taxon>Streptophyta</taxon>
        <taxon>Embryophyta</taxon>
        <taxon>Tracheophyta</taxon>
        <taxon>Spermatophyta</taxon>
        <taxon>Magnoliopsida</taxon>
        <taxon>eudicotyledons</taxon>
        <taxon>Gunneridae</taxon>
        <taxon>Pentapetalae</taxon>
        <taxon>rosids</taxon>
        <taxon>fabids</taxon>
        <taxon>Fabales</taxon>
        <taxon>Fabaceae</taxon>
        <taxon>Papilionoideae</taxon>
        <taxon>50 kb inversion clade</taxon>
        <taxon>NPAAA clade</taxon>
        <taxon>Hologalegina</taxon>
        <taxon>IRL clade</taxon>
        <taxon>Trifolieae</taxon>
        <taxon>Trifolium</taxon>
    </lineage>
</organism>
<dbReference type="InterPro" id="IPR040324">
    <property type="entry name" value="WDR44/Dgr2"/>
</dbReference>
<evidence type="ECO:0000256" key="1">
    <source>
        <dbReference type="ARBA" id="ARBA00022574"/>
    </source>
</evidence>
<accession>A0A392MHJ3</accession>
<evidence type="ECO:0000313" key="3">
    <source>
        <dbReference type="EMBL" id="MCH86957.1"/>
    </source>
</evidence>
<name>A0A392MHJ3_9FABA</name>
<evidence type="ECO:0000313" key="4">
    <source>
        <dbReference type="Proteomes" id="UP000265520"/>
    </source>
</evidence>
<dbReference type="PANTHER" id="PTHR14221:SF31">
    <property type="entry name" value="TRANSDUCIN_WD40 REPEAT-LIKE SUPERFAMILY PROTEIN"/>
    <property type="match status" value="1"/>
</dbReference>
<keyword evidence="2" id="KW-0677">Repeat</keyword>
<keyword evidence="4" id="KW-1185">Reference proteome</keyword>
<keyword evidence="1" id="KW-0853">WD repeat</keyword>
<dbReference type="Proteomes" id="UP000265520">
    <property type="component" value="Unassembled WGS sequence"/>
</dbReference>
<gene>
    <name evidence="3" type="ORF">A2U01_0007821</name>
</gene>